<dbReference type="AlphaFoldDB" id="A0A5N3P5X1"/>
<gene>
    <name evidence="1" type="ORF">FEZ63_19950</name>
</gene>
<reference evidence="1 2" key="1">
    <citation type="journal article" date="2019" name="Microorganisms">
        <title>Genome Insights into the Novel Species Microvirga brassicacearum, a Rapeseed Endophyte with Biotechnological Potential.</title>
        <authorList>
            <person name="Jimenez-Gomez A."/>
            <person name="Saati-Santamaria Z."/>
            <person name="Igual J.M."/>
            <person name="Rivas R."/>
            <person name="Mateos P.F."/>
            <person name="Garcia-Fraile P."/>
        </authorList>
    </citation>
    <scope>NUCLEOTIDE SEQUENCE [LARGE SCALE GENOMIC DNA]</scope>
    <source>
        <strain evidence="1 2">CDVBN77</strain>
    </source>
</reference>
<organism evidence="1 2">
    <name type="scientific">Microvirga brassicacearum</name>
    <dbReference type="NCBI Taxonomy" id="2580413"/>
    <lineage>
        <taxon>Bacteria</taxon>
        <taxon>Pseudomonadati</taxon>
        <taxon>Pseudomonadota</taxon>
        <taxon>Alphaproteobacteria</taxon>
        <taxon>Hyphomicrobiales</taxon>
        <taxon>Methylobacteriaceae</taxon>
        <taxon>Microvirga</taxon>
    </lineage>
</organism>
<protein>
    <submittedName>
        <fullName evidence="1">Uncharacterized protein</fullName>
    </submittedName>
</protein>
<dbReference type="EMBL" id="VCMV01000042">
    <property type="protein sequence ID" value="KAB0265120.1"/>
    <property type="molecule type" value="Genomic_DNA"/>
</dbReference>
<name>A0A5N3P5X1_9HYPH</name>
<comment type="caution">
    <text evidence="1">The sequence shown here is derived from an EMBL/GenBank/DDBJ whole genome shotgun (WGS) entry which is preliminary data.</text>
</comment>
<dbReference type="Proteomes" id="UP000325684">
    <property type="component" value="Unassembled WGS sequence"/>
</dbReference>
<evidence type="ECO:0000313" key="1">
    <source>
        <dbReference type="EMBL" id="KAB0265120.1"/>
    </source>
</evidence>
<proteinExistence type="predicted"/>
<keyword evidence="2" id="KW-1185">Reference proteome</keyword>
<dbReference type="RefSeq" id="WP_150947776.1">
    <property type="nucleotide sequence ID" value="NZ_VCMV01000042.1"/>
</dbReference>
<accession>A0A5N3P5X1</accession>
<evidence type="ECO:0000313" key="2">
    <source>
        <dbReference type="Proteomes" id="UP000325684"/>
    </source>
</evidence>
<sequence length="96" mass="10671">MNSRPLPYQGSDPADLQAFITSSFITTGAYSGLDVNGTMFLTRDQAGLSTLQDWLDRGAEILEFHQTMTSSARPAFLHRTCRDLEKRSSFALLRGL</sequence>